<evidence type="ECO:0000259" key="3">
    <source>
        <dbReference type="PROSITE" id="PS50893"/>
    </source>
</evidence>
<keyword evidence="2" id="KW-0067">ATP-binding</keyword>
<dbReference type="AlphaFoldDB" id="A0A382HXH5"/>
<dbReference type="Gene3D" id="3.40.50.300">
    <property type="entry name" value="P-loop containing nucleotide triphosphate hydrolases"/>
    <property type="match status" value="1"/>
</dbReference>
<dbReference type="PANTHER" id="PTHR43790:SF8">
    <property type="entry name" value="SUGAR ABC TRANSPORTER ATP-BINDING PROTEIN"/>
    <property type="match status" value="1"/>
</dbReference>
<dbReference type="PANTHER" id="PTHR43790">
    <property type="entry name" value="CARBOHYDRATE TRANSPORT ATP-BINDING PROTEIN MG119-RELATED"/>
    <property type="match status" value="1"/>
</dbReference>
<dbReference type="GO" id="GO:0005524">
    <property type="term" value="F:ATP binding"/>
    <property type="evidence" value="ECO:0007669"/>
    <property type="project" value="UniProtKB-KW"/>
</dbReference>
<protein>
    <recommendedName>
        <fullName evidence="3">ABC transporter domain-containing protein</fullName>
    </recommendedName>
</protein>
<feature type="domain" description="ABC transporter" evidence="3">
    <location>
        <begin position="1"/>
        <end position="218"/>
    </location>
</feature>
<dbReference type="GO" id="GO:0016887">
    <property type="term" value="F:ATP hydrolysis activity"/>
    <property type="evidence" value="ECO:0007669"/>
    <property type="project" value="InterPro"/>
</dbReference>
<dbReference type="InterPro" id="IPR050107">
    <property type="entry name" value="ABC_carbohydrate_import_ATPase"/>
</dbReference>
<dbReference type="InterPro" id="IPR003439">
    <property type="entry name" value="ABC_transporter-like_ATP-bd"/>
</dbReference>
<dbReference type="InterPro" id="IPR027417">
    <property type="entry name" value="P-loop_NTPase"/>
</dbReference>
<dbReference type="SMART" id="SM00382">
    <property type="entry name" value="AAA"/>
    <property type="match status" value="1"/>
</dbReference>
<dbReference type="Pfam" id="PF00005">
    <property type="entry name" value="ABC_tran"/>
    <property type="match status" value="1"/>
</dbReference>
<dbReference type="SUPFAM" id="SSF52540">
    <property type="entry name" value="P-loop containing nucleoside triphosphate hydrolases"/>
    <property type="match status" value="1"/>
</dbReference>
<dbReference type="InterPro" id="IPR017871">
    <property type="entry name" value="ABC_transporter-like_CS"/>
</dbReference>
<dbReference type="PROSITE" id="PS50893">
    <property type="entry name" value="ABC_TRANSPORTER_2"/>
    <property type="match status" value="1"/>
</dbReference>
<dbReference type="InterPro" id="IPR003593">
    <property type="entry name" value="AAA+_ATPase"/>
</dbReference>
<evidence type="ECO:0000313" key="4">
    <source>
        <dbReference type="EMBL" id="SVB92046.1"/>
    </source>
</evidence>
<dbReference type="EMBL" id="UINC01063914">
    <property type="protein sequence ID" value="SVB92046.1"/>
    <property type="molecule type" value="Genomic_DNA"/>
</dbReference>
<proteinExistence type="predicted"/>
<reference evidence="4" key="1">
    <citation type="submission" date="2018-05" db="EMBL/GenBank/DDBJ databases">
        <authorList>
            <person name="Lanie J.A."/>
            <person name="Ng W.-L."/>
            <person name="Kazmierczak K.M."/>
            <person name="Andrzejewski T.M."/>
            <person name="Davidsen T.M."/>
            <person name="Wayne K.J."/>
            <person name="Tettelin H."/>
            <person name="Glass J.I."/>
            <person name="Rusch D."/>
            <person name="Podicherti R."/>
            <person name="Tsui H.-C.T."/>
            <person name="Winkler M.E."/>
        </authorList>
    </citation>
    <scope>NUCLEOTIDE SEQUENCE</scope>
</reference>
<sequence>MTTDSGKINCILGDNGAGKSTLVNIISGVFPADKGEYRINNKTVKFLNPHEAISAGISTVYQSLAIIPIMNIYRNFFLGNEPLNNEYFKIIDKDFAIETTIKELKKFDINIENPKRLAGTLSGGERQLLAIARALYFGARILILDEPTSALGVKESNKVVEQIFLLKEQNINVILVSHNIDQAFMLGDKFFIIKNGGMVGHFEKLETSAKSLRTILEK</sequence>
<keyword evidence="1" id="KW-0547">Nucleotide-binding</keyword>
<organism evidence="4">
    <name type="scientific">marine metagenome</name>
    <dbReference type="NCBI Taxonomy" id="408172"/>
    <lineage>
        <taxon>unclassified sequences</taxon>
        <taxon>metagenomes</taxon>
        <taxon>ecological metagenomes</taxon>
    </lineage>
</organism>
<evidence type="ECO:0000256" key="1">
    <source>
        <dbReference type="ARBA" id="ARBA00022741"/>
    </source>
</evidence>
<evidence type="ECO:0000256" key="2">
    <source>
        <dbReference type="ARBA" id="ARBA00022840"/>
    </source>
</evidence>
<dbReference type="PROSITE" id="PS00211">
    <property type="entry name" value="ABC_TRANSPORTER_1"/>
    <property type="match status" value="1"/>
</dbReference>
<dbReference type="CDD" id="cd03216">
    <property type="entry name" value="ABC_Carb_Monos_I"/>
    <property type="match status" value="1"/>
</dbReference>
<name>A0A382HXH5_9ZZZZ</name>
<accession>A0A382HXH5</accession>
<gene>
    <name evidence="4" type="ORF">METZ01_LOCUS244900</name>
</gene>